<comment type="caution">
    <text evidence="1">The sequence shown here is derived from an EMBL/GenBank/DDBJ whole genome shotgun (WGS) entry which is preliminary data.</text>
</comment>
<proteinExistence type="predicted"/>
<dbReference type="InterPro" id="IPR024416">
    <property type="entry name" value="DUF2738"/>
</dbReference>
<accession>A0A2B4RJW3</accession>
<dbReference type="Pfam" id="PF10927">
    <property type="entry name" value="DUF2738"/>
    <property type="match status" value="1"/>
</dbReference>
<dbReference type="AlphaFoldDB" id="A0A2B4RJW3"/>
<name>A0A2B4RJW3_STYPI</name>
<dbReference type="Proteomes" id="UP000225706">
    <property type="component" value="Unassembled WGS sequence"/>
</dbReference>
<reference evidence="2" key="1">
    <citation type="journal article" date="2017" name="bioRxiv">
        <title>Comparative analysis of the genomes of Stylophora pistillata and Acropora digitifera provides evidence for extensive differences between species of corals.</title>
        <authorList>
            <person name="Voolstra C.R."/>
            <person name="Li Y."/>
            <person name="Liew Y.J."/>
            <person name="Baumgarten S."/>
            <person name="Zoccola D."/>
            <person name="Flot J.-F."/>
            <person name="Tambutte S."/>
            <person name="Allemand D."/>
            <person name="Aranda M."/>
        </authorList>
    </citation>
    <scope>NUCLEOTIDE SEQUENCE [LARGE SCALE GENOMIC DNA]</scope>
</reference>
<evidence type="ECO:0000313" key="2">
    <source>
        <dbReference type="Proteomes" id="UP000225706"/>
    </source>
</evidence>
<organism evidence="1 2">
    <name type="scientific">Stylophora pistillata</name>
    <name type="common">Smooth cauliflower coral</name>
    <dbReference type="NCBI Taxonomy" id="50429"/>
    <lineage>
        <taxon>Eukaryota</taxon>
        <taxon>Metazoa</taxon>
        <taxon>Cnidaria</taxon>
        <taxon>Anthozoa</taxon>
        <taxon>Hexacorallia</taxon>
        <taxon>Scleractinia</taxon>
        <taxon>Astrocoeniina</taxon>
        <taxon>Pocilloporidae</taxon>
        <taxon>Stylophora</taxon>
    </lineage>
</organism>
<protein>
    <submittedName>
        <fullName evidence="1">Uncharacterized protein</fullName>
    </submittedName>
</protein>
<gene>
    <name evidence="1" type="ORF">AWC38_SpisGene18204</name>
</gene>
<keyword evidence="2" id="KW-1185">Reference proteome</keyword>
<dbReference type="EMBL" id="LSMT01000471">
    <property type="protein sequence ID" value="PFX17466.1"/>
    <property type="molecule type" value="Genomic_DNA"/>
</dbReference>
<evidence type="ECO:0000313" key="1">
    <source>
        <dbReference type="EMBL" id="PFX17466.1"/>
    </source>
</evidence>
<sequence length="227" mass="26340">MSTGVLWYDWDSKDNVIFEEAATNKHGHQRINIQEKHDCGENAPGPLVILSPLRFSFGVQATLNKAGDITGYSLPISIWDAFEDEPTQKEFDFYAALKALKHLCRDHLEEVYEPEIAGMMKFPLVEKEGKPPILYTKLMYSEKTQKIHTLFHSKEKSKENPHDYLDQYCKVKMSIVVDSIYLTDETVSVQLRLHDVFVRPLPQRMPLVTISEDELEEDEEYELEDEE</sequence>